<protein>
    <submittedName>
        <fullName evidence="2">Uncharacterized protein</fullName>
    </submittedName>
</protein>
<keyword evidence="3" id="KW-1185">Reference proteome</keyword>
<gene>
    <name evidence="2" type="ORF">IMZ38_04135</name>
</gene>
<proteinExistence type="predicted"/>
<dbReference type="GeneID" id="59454579"/>
<name>A0A7M1UNJ7_9CREN</name>
<dbReference type="RefSeq" id="WP_193435655.1">
    <property type="nucleotide sequence ID" value="NZ_CP063144.1"/>
</dbReference>
<keyword evidence="1" id="KW-0812">Transmembrane</keyword>
<dbReference type="Proteomes" id="UP000593766">
    <property type="component" value="Chromosome"/>
</dbReference>
<keyword evidence="1" id="KW-0472">Membrane</keyword>
<dbReference type="AlphaFoldDB" id="A0A7M1UNJ7"/>
<accession>A0A7M1UNJ7</accession>
<dbReference type="KEGG" id="tcs:IMZ38_04135"/>
<reference evidence="2 3" key="1">
    <citation type="submission" date="2020-10" db="EMBL/GenBank/DDBJ databases">
        <title>Complete genome sequence of Thermosphaera aggregans strain 3507.</title>
        <authorList>
            <person name="Zayulina K.S."/>
            <person name="Elcheninov A.G."/>
            <person name="Toshchakov S.V."/>
            <person name="Kublanov I.V."/>
            <person name="Kochetkova T.V."/>
        </authorList>
    </citation>
    <scope>NUCLEOTIDE SEQUENCE [LARGE SCALE GENOMIC DNA]</scope>
    <source>
        <strain evidence="2 3">3507</strain>
    </source>
</reference>
<dbReference type="EMBL" id="CP063144">
    <property type="protein sequence ID" value="QOR93848.1"/>
    <property type="molecule type" value="Genomic_DNA"/>
</dbReference>
<dbReference type="OrthoDB" id="377535at2157"/>
<keyword evidence="1" id="KW-1133">Transmembrane helix</keyword>
<feature type="transmembrane region" description="Helical" evidence="1">
    <location>
        <begin position="12"/>
        <end position="29"/>
    </location>
</feature>
<evidence type="ECO:0000313" key="2">
    <source>
        <dbReference type="EMBL" id="QOR93848.1"/>
    </source>
</evidence>
<sequence length="276" mass="31161">MKKCFKALRKKIVLLALLNLIVIGISYYLPSLQAGGYDFQADYTPTQWVLRFRLLNITLFVTPPTEEVTVRLIIPGVLNETVASFEYVPGLLFYEPNALLEKTLDELRKDFSPNIDVRLDLSVPGYHPAIPTYAYHRRDGVWELRLQSPGYLDAYAELEVLMKDPFVSITNNGGLTGIVRLTGKSPNQSKGLEVEVPPHGVADSVMEGVFTNVEADVRLYLINRLLCFSYFDGTLYFALRDNMILVIPPLLLADSIYLLQACRKTIKGAKKRTKKI</sequence>
<organism evidence="2 3">
    <name type="scientific">Thermosphaera chiliense</name>
    <dbReference type="NCBI Taxonomy" id="3402707"/>
    <lineage>
        <taxon>Archaea</taxon>
        <taxon>Thermoproteota</taxon>
        <taxon>Thermoprotei</taxon>
        <taxon>Desulfurococcales</taxon>
        <taxon>Desulfurococcaceae</taxon>
        <taxon>Thermosphaera</taxon>
    </lineage>
</organism>
<evidence type="ECO:0000256" key="1">
    <source>
        <dbReference type="SAM" id="Phobius"/>
    </source>
</evidence>
<evidence type="ECO:0000313" key="3">
    <source>
        <dbReference type="Proteomes" id="UP000593766"/>
    </source>
</evidence>